<accession>A0AC35TQ34</accession>
<sequence>MKYTVLASLVLVLVSVAAGQRRARFEELSHAFENIADQRNFNEQSYEELKNRYFALLSESKNDYVGNRAFNEDMYMRNFMTLDVSADEASTKTLVKIVGETIPRIFKLIQKLMPETPDDRRLYENVILPTKNFAEGWQLHLSQDQLTMITKELFAVLDKITKAPIKAEIKLTGY</sequence>
<dbReference type="Proteomes" id="UP000095286">
    <property type="component" value="Unplaced"/>
</dbReference>
<reference evidence="2" key="1">
    <citation type="submission" date="2016-11" db="UniProtKB">
        <authorList>
            <consortium name="WormBaseParasite"/>
        </authorList>
    </citation>
    <scope>IDENTIFICATION</scope>
    <source>
        <strain evidence="2">KR3021</strain>
    </source>
</reference>
<name>A0AC35TQ34_9BILA</name>
<evidence type="ECO:0000313" key="2">
    <source>
        <dbReference type="WBParaSite" id="RSKR_0000313300.1"/>
    </source>
</evidence>
<organism evidence="1 2">
    <name type="scientific">Rhabditophanes sp. KR3021</name>
    <dbReference type="NCBI Taxonomy" id="114890"/>
    <lineage>
        <taxon>Eukaryota</taxon>
        <taxon>Metazoa</taxon>
        <taxon>Ecdysozoa</taxon>
        <taxon>Nematoda</taxon>
        <taxon>Chromadorea</taxon>
        <taxon>Rhabditida</taxon>
        <taxon>Tylenchina</taxon>
        <taxon>Panagrolaimomorpha</taxon>
        <taxon>Strongyloidoidea</taxon>
        <taxon>Alloionematidae</taxon>
        <taxon>Rhabditophanes</taxon>
    </lineage>
</organism>
<dbReference type="WBParaSite" id="RSKR_0000313300.1">
    <property type="protein sequence ID" value="RSKR_0000313300.1"/>
    <property type="gene ID" value="RSKR_0000313300"/>
</dbReference>
<proteinExistence type="predicted"/>
<evidence type="ECO:0000313" key="1">
    <source>
        <dbReference type="Proteomes" id="UP000095286"/>
    </source>
</evidence>
<protein>
    <submittedName>
        <fullName evidence="2">DUF885 domain-containing protein</fullName>
    </submittedName>
</protein>